<evidence type="ECO:0000256" key="6">
    <source>
        <dbReference type="ARBA" id="ARBA00022918"/>
    </source>
</evidence>
<dbReference type="CDD" id="cd09275">
    <property type="entry name" value="RNase_HI_RT_DIRS1"/>
    <property type="match status" value="1"/>
</dbReference>
<keyword evidence="2" id="KW-0548">Nucleotidyltransferase</keyword>
<evidence type="ECO:0000313" key="9">
    <source>
        <dbReference type="EMBL" id="KAL0150333.1"/>
    </source>
</evidence>
<keyword evidence="7" id="KW-0732">Signal</keyword>
<keyword evidence="5" id="KW-0378">Hydrolase</keyword>
<feature type="signal peptide" evidence="7">
    <location>
        <begin position="1"/>
        <end position="19"/>
    </location>
</feature>
<accession>A0ABD0MQC1</accession>
<sequence>MIPLLRGILWSALTVTLLGLMHMRPLQHWLHTRVPRWACRRGTFRVNITPPCHKTLSLWTDIVFMQSGVPLEQVFRRIVMTTDASKTGWGTVCNGRAASGVWTGPRLHWHINCLELLAVLLALRRFRPLIQGKHMLVRSDNTATVAYINHQGGVRSFRMSQLARHLLPWSQHRLRSLRATHIPGEANRMADSLSRQVSLGGEWRLHPQSVQLIWDRLSQAQVDLFASPESTHCQLWYGLTEAPLGIDALAHMTGVTPKTASSVRKMMRISPARGPAEMREELTFAPKKKQGVNMIKFLNEDMDVVKRDLFMAQDLSLTCCYSNTPETVPAMPDDNATPMDTTPSMPNDDPAPMEIEPAMAGDSATPTVTIPAMPANNAIPMETHPYAYDNSWLDKYCMQLGYHSLGFLTTPCGNAEVLARAAACAGIDDLDGCIPTDGFRIIKATIVVILEHLINKKLKELCQGCEVDHPSQLRHSCLFEPGAYFFDAYFEELSRNLVKPELKHIIAQALNRCGLRINPQRIQGSVDAILCELRDEVYIVEKLREIRERVVDTNSEQIVYDAVDCWKGGANPGKV</sequence>
<evidence type="ECO:0000256" key="2">
    <source>
        <dbReference type="ARBA" id="ARBA00022695"/>
    </source>
</evidence>
<dbReference type="PANTHER" id="PTHR33050">
    <property type="entry name" value="REVERSE TRANSCRIPTASE DOMAIN-CONTAINING PROTEIN"/>
    <property type="match status" value="1"/>
</dbReference>
<comment type="caution">
    <text evidence="9">The sequence shown here is derived from an EMBL/GenBank/DDBJ whole genome shotgun (WGS) entry which is preliminary data.</text>
</comment>
<dbReference type="EMBL" id="JAMKFB020000300">
    <property type="protein sequence ID" value="KAL0150333.1"/>
    <property type="molecule type" value="Genomic_DNA"/>
</dbReference>
<feature type="domain" description="Reverse transcriptase RNase H-like" evidence="8">
    <location>
        <begin position="77"/>
        <end position="150"/>
    </location>
</feature>
<gene>
    <name evidence="9" type="ORF">M9458_054335</name>
</gene>
<evidence type="ECO:0000313" key="10">
    <source>
        <dbReference type="Proteomes" id="UP001529510"/>
    </source>
</evidence>
<dbReference type="GO" id="GO:0016787">
    <property type="term" value="F:hydrolase activity"/>
    <property type="evidence" value="ECO:0007669"/>
    <property type="project" value="UniProtKB-KW"/>
</dbReference>
<dbReference type="SUPFAM" id="SSF56672">
    <property type="entry name" value="DNA/RNA polymerases"/>
    <property type="match status" value="1"/>
</dbReference>
<evidence type="ECO:0000256" key="5">
    <source>
        <dbReference type="ARBA" id="ARBA00022801"/>
    </source>
</evidence>
<name>A0ABD0MQC1_CIRMR</name>
<dbReference type="GO" id="GO:0003964">
    <property type="term" value="F:RNA-directed DNA polymerase activity"/>
    <property type="evidence" value="ECO:0007669"/>
    <property type="project" value="UniProtKB-KW"/>
</dbReference>
<keyword evidence="4" id="KW-0255">Endonuclease</keyword>
<evidence type="ECO:0000259" key="8">
    <source>
        <dbReference type="Pfam" id="PF17917"/>
    </source>
</evidence>
<reference evidence="9 10" key="1">
    <citation type="submission" date="2024-05" db="EMBL/GenBank/DDBJ databases">
        <title>Genome sequencing and assembly of Indian major carp, Cirrhinus mrigala (Hamilton, 1822).</title>
        <authorList>
            <person name="Mohindra V."/>
            <person name="Chowdhury L.M."/>
            <person name="Lal K."/>
            <person name="Jena J.K."/>
        </authorList>
    </citation>
    <scope>NUCLEOTIDE SEQUENCE [LARGE SCALE GENOMIC DNA]</scope>
    <source>
        <strain evidence="9">CM1030</strain>
        <tissue evidence="9">Blood</tissue>
    </source>
</reference>
<dbReference type="GO" id="GO:0004519">
    <property type="term" value="F:endonuclease activity"/>
    <property type="evidence" value="ECO:0007669"/>
    <property type="project" value="UniProtKB-KW"/>
</dbReference>
<dbReference type="InterPro" id="IPR036397">
    <property type="entry name" value="RNaseH_sf"/>
</dbReference>
<protein>
    <recommendedName>
        <fullName evidence="8">Reverse transcriptase RNase H-like domain-containing protein</fullName>
    </recommendedName>
</protein>
<keyword evidence="1" id="KW-0808">Transferase</keyword>
<keyword evidence="3" id="KW-0540">Nuclease</keyword>
<organism evidence="9 10">
    <name type="scientific">Cirrhinus mrigala</name>
    <name type="common">Mrigala</name>
    <dbReference type="NCBI Taxonomy" id="683832"/>
    <lineage>
        <taxon>Eukaryota</taxon>
        <taxon>Metazoa</taxon>
        <taxon>Chordata</taxon>
        <taxon>Craniata</taxon>
        <taxon>Vertebrata</taxon>
        <taxon>Euteleostomi</taxon>
        <taxon>Actinopterygii</taxon>
        <taxon>Neopterygii</taxon>
        <taxon>Teleostei</taxon>
        <taxon>Ostariophysi</taxon>
        <taxon>Cypriniformes</taxon>
        <taxon>Cyprinidae</taxon>
        <taxon>Labeoninae</taxon>
        <taxon>Labeonini</taxon>
        <taxon>Cirrhinus</taxon>
    </lineage>
</organism>
<dbReference type="Proteomes" id="UP001529510">
    <property type="component" value="Unassembled WGS sequence"/>
</dbReference>
<dbReference type="PANTHER" id="PTHR33050:SF7">
    <property type="entry name" value="RIBONUCLEASE H"/>
    <property type="match status" value="1"/>
</dbReference>
<evidence type="ECO:0000256" key="3">
    <source>
        <dbReference type="ARBA" id="ARBA00022722"/>
    </source>
</evidence>
<evidence type="ECO:0000256" key="7">
    <source>
        <dbReference type="SAM" id="SignalP"/>
    </source>
</evidence>
<evidence type="ECO:0000256" key="4">
    <source>
        <dbReference type="ARBA" id="ARBA00022759"/>
    </source>
</evidence>
<keyword evidence="10" id="KW-1185">Reference proteome</keyword>
<dbReference type="InterPro" id="IPR041373">
    <property type="entry name" value="RT_RNaseH"/>
</dbReference>
<feature type="chain" id="PRO_5044860531" description="Reverse transcriptase RNase H-like domain-containing protein" evidence="7">
    <location>
        <begin position="20"/>
        <end position="575"/>
    </location>
</feature>
<dbReference type="InterPro" id="IPR043502">
    <property type="entry name" value="DNA/RNA_pol_sf"/>
</dbReference>
<dbReference type="AlphaFoldDB" id="A0ABD0MQC1"/>
<dbReference type="Gene3D" id="3.30.420.10">
    <property type="entry name" value="Ribonuclease H-like superfamily/Ribonuclease H"/>
    <property type="match status" value="1"/>
</dbReference>
<dbReference type="InterPro" id="IPR052055">
    <property type="entry name" value="Hepadnavirus_pol/RT"/>
</dbReference>
<keyword evidence="6" id="KW-0695">RNA-directed DNA polymerase</keyword>
<proteinExistence type="predicted"/>
<evidence type="ECO:0000256" key="1">
    <source>
        <dbReference type="ARBA" id="ARBA00022679"/>
    </source>
</evidence>
<dbReference type="Pfam" id="PF17917">
    <property type="entry name" value="RT_RNaseH"/>
    <property type="match status" value="1"/>
</dbReference>